<reference evidence="2 3" key="1">
    <citation type="journal article" date="2006" name="Genome Res.">
        <title>Skewed genomic variability in strains of the toxigenic bacterial pathogen, Clostridium perfringens.</title>
        <authorList>
            <person name="Myers G.S."/>
            <person name="Rasko D.A."/>
            <person name="Cheung J.K."/>
            <person name="Ravel J."/>
            <person name="Seshadri R."/>
            <person name="Deboy R.T."/>
            <person name="Ren Q."/>
            <person name="Varga J."/>
            <person name="Awad M.M."/>
            <person name="Brinkac L.M."/>
            <person name="Daugherty S.C."/>
            <person name="Haft D.H."/>
            <person name="Dodson R.J."/>
            <person name="Madupu R."/>
            <person name="Nelson W.C."/>
            <person name="Rosovitz M.J."/>
            <person name="Sullivan S.A."/>
            <person name="Khouri H."/>
            <person name="Dimitrov G.I."/>
            <person name="Watkins K.L."/>
            <person name="Mulligan S."/>
            <person name="Benton J."/>
            <person name="Radune D."/>
            <person name="Fisher D.J."/>
            <person name="Atkins H.S."/>
            <person name="Hiscox T."/>
            <person name="Jost B.H."/>
            <person name="Billington S.J."/>
            <person name="Songer J.G."/>
            <person name="McClane B.A."/>
            <person name="Titball R.W."/>
            <person name="Rood J.I."/>
            <person name="Melville S.B."/>
            <person name="Paulsen I.T."/>
        </authorList>
    </citation>
    <scope>NUCLEOTIDE SEQUENCE [LARGE SCALE GENOMIC DNA]</scope>
    <source>
        <strain evidence="3">ATCC 13124 / DSM 756 / JCM 1290 / NCIMB 6125 / NCTC 8237 / S 107 / Type A</strain>
    </source>
</reference>
<dbReference type="PaxDb" id="195103-CPF_1486"/>
<dbReference type="HOGENOM" id="CLU_2615815_0_0_9"/>
<keyword evidence="1" id="KW-0812">Transmembrane</keyword>
<organism evidence="2 3">
    <name type="scientific">Clostridium perfringens (strain ATCC 13124 / DSM 756 / JCM 1290 / NCIMB 6125 / NCTC 8237 / Type A)</name>
    <dbReference type="NCBI Taxonomy" id="195103"/>
    <lineage>
        <taxon>Bacteria</taxon>
        <taxon>Bacillati</taxon>
        <taxon>Bacillota</taxon>
        <taxon>Clostridia</taxon>
        <taxon>Eubacteriales</taxon>
        <taxon>Clostridiaceae</taxon>
        <taxon>Clostridium</taxon>
    </lineage>
</organism>
<gene>
    <name evidence="2" type="ordered locus">CPF_1486</name>
</gene>
<protein>
    <submittedName>
        <fullName evidence="2">Uncharacterized protein</fullName>
    </submittedName>
</protein>
<proteinExistence type="predicted"/>
<dbReference type="KEGG" id="cpf:CPF_1486"/>
<name>A0A0H2YSU7_CLOP1</name>
<keyword evidence="3" id="KW-1185">Reference proteome</keyword>
<sequence>MIINYYIKVNLIDSFLFSLSFKMSLNIICAIISLDSIITFVLCGYSIIFVHFIENITREHINKDFTIGMNKRKERLGV</sequence>
<dbReference type="STRING" id="195103.CPF_1486"/>
<keyword evidence="1" id="KW-1133">Transmembrane helix</keyword>
<dbReference type="EMBL" id="CP000246">
    <property type="protein sequence ID" value="ABG84098.1"/>
    <property type="molecule type" value="Genomic_DNA"/>
</dbReference>
<dbReference type="Proteomes" id="UP000001823">
    <property type="component" value="Chromosome"/>
</dbReference>
<evidence type="ECO:0000313" key="2">
    <source>
        <dbReference type="EMBL" id="ABG84098.1"/>
    </source>
</evidence>
<evidence type="ECO:0000313" key="3">
    <source>
        <dbReference type="Proteomes" id="UP000001823"/>
    </source>
</evidence>
<feature type="transmembrane region" description="Helical" evidence="1">
    <location>
        <begin position="25"/>
        <end position="53"/>
    </location>
</feature>
<evidence type="ECO:0000256" key="1">
    <source>
        <dbReference type="SAM" id="Phobius"/>
    </source>
</evidence>
<keyword evidence="1" id="KW-0472">Membrane</keyword>
<dbReference type="AlphaFoldDB" id="A0A0H2YSU7"/>
<accession>A0A0H2YSU7</accession>